<evidence type="ECO:0000313" key="2">
    <source>
        <dbReference type="EMBL" id="QVI24572.1"/>
    </source>
</evidence>
<accession>A0ABX8CXG3</accession>
<dbReference type="Gene3D" id="3.40.30.10">
    <property type="entry name" value="Glutaredoxin"/>
    <property type="match status" value="1"/>
</dbReference>
<sequence length="325" mass="34261">MSCSAAALEVPLPGSATRITGWLCVEQSGAWGRDVIGDQVLGPDITPELAARTKAAHVRPTLIRRPGRHEFTGARTVLLASSRPEGSWCERLEITDLRELLDLDLHLLNGPAPGIGAAVTDPLVLVCAHGKRDQCCALLGRPIAASLAAAHPDRVWECSHTGGHRFAPAVIVLPTGLTYGRLDEDSAHTMLAAADKGEVSLTGLRGRSCYTPVEQVAEVAVRQRIADATFTRVTAPGDSSGRTTASGDTDPAAGIDDLTVEPAAGDAEHSTDPTTFAGAALVTHRDGRRWLVTTRTAAYSPRQASCGARPKPATAVVLDRLRQLD</sequence>
<dbReference type="PANTHER" id="PTHR31902">
    <property type="entry name" value="ACTIN PATCHES DISTAL PROTEIN 1"/>
    <property type="match status" value="1"/>
</dbReference>
<evidence type="ECO:0000313" key="3">
    <source>
        <dbReference type="Proteomes" id="UP000683310"/>
    </source>
</evidence>
<dbReference type="InterPro" id="IPR036249">
    <property type="entry name" value="Thioredoxin-like_sf"/>
</dbReference>
<dbReference type="Pfam" id="PF06999">
    <property type="entry name" value="Suc_Fer-like"/>
    <property type="match status" value="1"/>
</dbReference>
<protein>
    <submittedName>
        <fullName evidence="2">Sucrase ferredoxin</fullName>
    </submittedName>
</protein>
<gene>
    <name evidence="2" type="ORF">KHQ06_00985</name>
</gene>
<name>A0ABX8CXG3_9NOCA</name>
<proteinExistence type="predicted"/>
<dbReference type="EMBL" id="CP074371">
    <property type="protein sequence ID" value="QVI24572.1"/>
    <property type="molecule type" value="Genomic_DNA"/>
</dbReference>
<dbReference type="CDD" id="cd03062">
    <property type="entry name" value="TRX_Fd_Sucrase"/>
    <property type="match status" value="1"/>
</dbReference>
<feature type="region of interest" description="Disordered" evidence="1">
    <location>
        <begin position="233"/>
        <end position="256"/>
    </location>
</feature>
<dbReference type="Proteomes" id="UP000683310">
    <property type="component" value="Chromosome"/>
</dbReference>
<dbReference type="InterPro" id="IPR009737">
    <property type="entry name" value="Aim32/Apd1-like"/>
</dbReference>
<evidence type="ECO:0000256" key="1">
    <source>
        <dbReference type="SAM" id="MobiDB-lite"/>
    </source>
</evidence>
<keyword evidence="3" id="KW-1185">Reference proteome</keyword>
<dbReference type="PIRSF" id="PIRSF035042">
    <property type="entry name" value="UCP035042_thirdx"/>
    <property type="match status" value="1"/>
</dbReference>
<dbReference type="PANTHER" id="PTHR31902:SF22">
    <property type="entry name" value="SLL1203 PROTEIN"/>
    <property type="match status" value="1"/>
</dbReference>
<reference evidence="2 3" key="1">
    <citation type="submission" date="2021-04" db="EMBL/GenBank/DDBJ databases">
        <title>Nocardia tengchongensis.</title>
        <authorList>
            <person name="Zhuang k."/>
            <person name="Ran Y."/>
            <person name="Li W."/>
        </authorList>
    </citation>
    <scope>NUCLEOTIDE SEQUENCE [LARGE SCALE GENOMIC DNA]</scope>
    <source>
        <strain evidence="2 3">CFH S0057</strain>
    </source>
</reference>
<organism evidence="2 3">
    <name type="scientific">Nocardia tengchongensis</name>
    <dbReference type="NCBI Taxonomy" id="2055889"/>
    <lineage>
        <taxon>Bacteria</taxon>
        <taxon>Bacillati</taxon>
        <taxon>Actinomycetota</taxon>
        <taxon>Actinomycetes</taxon>
        <taxon>Mycobacteriales</taxon>
        <taxon>Nocardiaceae</taxon>
        <taxon>Nocardia</taxon>
    </lineage>
</organism>
<dbReference type="SUPFAM" id="SSF52833">
    <property type="entry name" value="Thioredoxin-like"/>
    <property type="match status" value="1"/>
</dbReference>
<dbReference type="InterPro" id="IPR010350">
    <property type="entry name" value="Aim32/Apd1-like_bac"/>
</dbReference>